<dbReference type="Gene3D" id="3.90.1300.10">
    <property type="entry name" value="Amidase signature (AS) domain"/>
    <property type="match status" value="1"/>
</dbReference>
<protein>
    <submittedName>
        <fullName evidence="3">Aspartyl/glutamyl-tRNA(Asn/Gln) amidotransferase subunit A</fullName>
    </submittedName>
</protein>
<keyword evidence="4" id="KW-1185">Reference proteome</keyword>
<dbReference type="STRING" id="550447.SAMN05428946_0892"/>
<evidence type="ECO:0000256" key="1">
    <source>
        <dbReference type="ARBA" id="ARBA00009199"/>
    </source>
</evidence>
<dbReference type="InterPro" id="IPR036928">
    <property type="entry name" value="AS_sf"/>
</dbReference>
<dbReference type="Proteomes" id="UP000187550">
    <property type="component" value="Unassembled WGS sequence"/>
</dbReference>
<dbReference type="Pfam" id="PF01425">
    <property type="entry name" value="Amidase"/>
    <property type="match status" value="1"/>
</dbReference>
<dbReference type="RefSeq" id="WP_076757125.1">
    <property type="nucleotide sequence ID" value="NZ_FTPL01000001.1"/>
</dbReference>
<reference evidence="4" key="1">
    <citation type="submission" date="2017-01" db="EMBL/GenBank/DDBJ databases">
        <authorList>
            <person name="Varghese N."/>
            <person name="Submissions S."/>
        </authorList>
    </citation>
    <scope>NUCLEOTIDE SEQUENCE [LARGE SCALE GENOMIC DNA]</scope>
    <source>
        <strain evidence="4">MNA4</strain>
    </source>
</reference>
<dbReference type="GO" id="GO:0016740">
    <property type="term" value="F:transferase activity"/>
    <property type="evidence" value="ECO:0007669"/>
    <property type="project" value="UniProtKB-KW"/>
</dbReference>
<dbReference type="EMBL" id="FTPL01000001">
    <property type="protein sequence ID" value="SIT72694.1"/>
    <property type="molecule type" value="Genomic_DNA"/>
</dbReference>
<proteinExistence type="inferred from homology"/>
<feature type="domain" description="Amidase" evidence="2">
    <location>
        <begin position="26"/>
        <end position="449"/>
    </location>
</feature>
<dbReference type="AlphaFoldDB" id="A0A1U7PKS1"/>
<dbReference type="InterPro" id="IPR020556">
    <property type="entry name" value="Amidase_CS"/>
</dbReference>
<evidence type="ECO:0000259" key="2">
    <source>
        <dbReference type="Pfam" id="PF01425"/>
    </source>
</evidence>
<dbReference type="PANTHER" id="PTHR11895">
    <property type="entry name" value="TRANSAMIDASE"/>
    <property type="match status" value="1"/>
</dbReference>
<name>A0A1U7PKS1_9BACI</name>
<comment type="similarity">
    <text evidence="1">Belongs to the amidase family.</text>
</comment>
<dbReference type="InterPro" id="IPR000120">
    <property type="entry name" value="Amidase"/>
</dbReference>
<evidence type="ECO:0000313" key="4">
    <source>
        <dbReference type="Proteomes" id="UP000187550"/>
    </source>
</evidence>
<dbReference type="SUPFAM" id="SSF75304">
    <property type="entry name" value="Amidase signature (AS) enzymes"/>
    <property type="match status" value="1"/>
</dbReference>
<sequence length="473" mass="51571">MNEELIKKPVEELAPLIKNREVSSLELTKAVIDHAESLNEKVNAYVSFRRDEAEKEAEQADREIASGQYKGMYHGIPMAVKDNIYLKDEVTTMSSKIHGEFVSDYDATVITKMRDAGIVFTGKLNMHEYAWGITNNSPHFGAVRNPWNLDKIPGGSSGGSGAGVAADMTTATLGTDTAGSIRIPSSSCGIVGLKPTFGRVSKYGVFPLAWSLDHVGPMTKTVKDAAGLLEVIAGYDSNDPTSVNVPTEPYTSKLTGEVKGLRIGIYEEYYFKNVDSVVEDQVRKAIKTLEEMGAEVVTVNIPALQYAEYAELVTSLSEASTIHHRNLIKRPDDFGDDIRLLFEMGELFSSVEYLQAQQLRRQLKQDFRSAFEKVDVLLAPTLPVMPPDIGSDFADLNGKQVDLIDNFIRFMGPCNLAGLPAMTVPCGLNNGMPVGLQIIGPAFSESVILNTGFAFEQTNPLQGKRAGLTSSVS</sequence>
<dbReference type="PANTHER" id="PTHR11895:SF7">
    <property type="entry name" value="GLUTAMYL-TRNA(GLN) AMIDOTRANSFERASE SUBUNIT A, MITOCHONDRIAL"/>
    <property type="match status" value="1"/>
</dbReference>
<dbReference type="OrthoDB" id="9811471at2"/>
<dbReference type="PROSITE" id="PS00571">
    <property type="entry name" value="AMIDASES"/>
    <property type="match status" value="1"/>
</dbReference>
<accession>A0A1U7PKS1</accession>
<dbReference type="InterPro" id="IPR023631">
    <property type="entry name" value="Amidase_dom"/>
</dbReference>
<evidence type="ECO:0000313" key="3">
    <source>
        <dbReference type="EMBL" id="SIT72694.1"/>
    </source>
</evidence>
<gene>
    <name evidence="3" type="ORF">SAMN05428946_0892</name>
</gene>
<keyword evidence="3" id="KW-0808">Transferase</keyword>
<organism evidence="3 4">
    <name type="scientific">Edaphobacillus lindanitolerans</name>
    <dbReference type="NCBI Taxonomy" id="550447"/>
    <lineage>
        <taxon>Bacteria</taxon>
        <taxon>Bacillati</taxon>
        <taxon>Bacillota</taxon>
        <taxon>Bacilli</taxon>
        <taxon>Bacillales</taxon>
        <taxon>Bacillaceae</taxon>
        <taxon>Edaphobacillus</taxon>
    </lineage>
</organism>